<evidence type="ECO:0000259" key="8">
    <source>
        <dbReference type="Pfam" id="PF08281"/>
    </source>
</evidence>
<sequence length="210" mass="23413">MPGRSKAEYFGLFGYQKLAGPILNCVDESYDLTDLVAAAAGGEELAWQGLVTRFTPLVASVAWGFRLQGTDADDVAQTVWLRLVEHLGKIKEPQALPMWIKTTARNECLRQIRAGQRTQPREQLPETTDGNPANAPDEPMLRRSRQQALLAGLAELPEPQRQLVLLFLTDPPMPYAEISRQLGIPIGSIGPTRARALHRLRTYLQNMGWE</sequence>
<dbReference type="InterPro" id="IPR013325">
    <property type="entry name" value="RNA_pol_sigma_r2"/>
</dbReference>
<feature type="domain" description="RNA polymerase sigma factor 70 region 4 type 2" evidence="8">
    <location>
        <begin position="147"/>
        <end position="199"/>
    </location>
</feature>
<name>A0ABQ3XEV6_9ACTN</name>
<evidence type="ECO:0000256" key="2">
    <source>
        <dbReference type="ARBA" id="ARBA00023015"/>
    </source>
</evidence>
<evidence type="ECO:0000256" key="1">
    <source>
        <dbReference type="ARBA" id="ARBA00010641"/>
    </source>
</evidence>
<evidence type="ECO:0000256" key="4">
    <source>
        <dbReference type="ARBA" id="ARBA00023125"/>
    </source>
</evidence>
<dbReference type="PANTHER" id="PTHR43133:SF8">
    <property type="entry name" value="RNA POLYMERASE SIGMA FACTOR HI_1459-RELATED"/>
    <property type="match status" value="1"/>
</dbReference>
<feature type="domain" description="RNA polymerase sigma-70 region 2" evidence="7">
    <location>
        <begin position="50"/>
        <end position="118"/>
    </location>
</feature>
<dbReference type="InterPro" id="IPR036388">
    <property type="entry name" value="WH-like_DNA-bd_sf"/>
</dbReference>
<dbReference type="InterPro" id="IPR039425">
    <property type="entry name" value="RNA_pol_sigma-70-like"/>
</dbReference>
<dbReference type="InterPro" id="IPR013324">
    <property type="entry name" value="RNA_pol_sigma_r3/r4-like"/>
</dbReference>
<comment type="caution">
    <text evidence="9">The sequence shown here is derived from an EMBL/GenBank/DDBJ whole genome shotgun (WGS) entry which is preliminary data.</text>
</comment>
<keyword evidence="3" id="KW-0731">Sigma factor</keyword>
<evidence type="ECO:0000256" key="6">
    <source>
        <dbReference type="SAM" id="MobiDB-lite"/>
    </source>
</evidence>
<keyword evidence="2" id="KW-0805">Transcription regulation</keyword>
<dbReference type="Proteomes" id="UP000612282">
    <property type="component" value="Unassembled WGS sequence"/>
</dbReference>
<accession>A0ABQ3XEV6</accession>
<organism evidence="9 10">
    <name type="scientific">Actinoplanes couchii</name>
    <dbReference type="NCBI Taxonomy" id="403638"/>
    <lineage>
        <taxon>Bacteria</taxon>
        <taxon>Bacillati</taxon>
        <taxon>Actinomycetota</taxon>
        <taxon>Actinomycetes</taxon>
        <taxon>Micromonosporales</taxon>
        <taxon>Micromonosporaceae</taxon>
        <taxon>Actinoplanes</taxon>
    </lineage>
</organism>
<evidence type="ECO:0000313" key="9">
    <source>
        <dbReference type="EMBL" id="GID57042.1"/>
    </source>
</evidence>
<dbReference type="InterPro" id="IPR013249">
    <property type="entry name" value="RNA_pol_sigma70_r4_t2"/>
</dbReference>
<dbReference type="SUPFAM" id="SSF88946">
    <property type="entry name" value="Sigma2 domain of RNA polymerase sigma factors"/>
    <property type="match status" value="1"/>
</dbReference>
<evidence type="ECO:0000259" key="7">
    <source>
        <dbReference type="Pfam" id="PF04542"/>
    </source>
</evidence>
<dbReference type="Gene3D" id="1.10.10.10">
    <property type="entry name" value="Winged helix-like DNA-binding domain superfamily/Winged helix DNA-binding domain"/>
    <property type="match status" value="1"/>
</dbReference>
<dbReference type="SUPFAM" id="SSF88659">
    <property type="entry name" value="Sigma3 and sigma4 domains of RNA polymerase sigma factors"/>
    <property type="match status" value="1"/>
</dbReference>
<dbReference type="Pfam" id="PF04542">
    <property type="entry name" value="Sigma70_r2"/>
    <property type="match status" value="1"/>
</dbReference>
<keyword evidence="5" id="KW-0804">Transcription</keyword>
<dbReference type="PANTHER" id="PTHR43133">
    <property type="entry name" value="RNA POLYMERASE ECF-TYPE SIGMA FACTO"/>
    <property type="match status" value="1"/>
</dbReference>
<evidence type="ECO:0000256" key="3">
    <source>
        <dbReference type="ARBA" id="ARBA00023082"/>
    </source>
</evidence>
<keyword evidence="4" id="KW-0238">DNA-binding</keyword>
<reference evidence="9 10" key="1">
    <citation type="submission" date="2021-01" db="EMBL/GenBank/DDBJ databases">
        <title>Whole genome shotgun sequence of Actinoplanes couchii NBRC 106145.</title>
        <authorList>
            <person name="Komaki H."/>
            <person name="Tamura T."/>
        </authorList>
    </citation>
    <scope>NUCLEOTIDE SEQUENCE [LARGE SCALE GENOMIC DNA]</scope>
    <source>
        <strain evidence="9 10">NBRC 106145</strain>
    </source>
</reference>
<feature type="region of interest" description="Disordered" evidence="6">
    <location>
        <begin position="114"/>
        <end position="139"/>
    </location>
</feature>
<evidence type="ECO:0000256" key="5">
    <source>
        <dbReference type="ARBA" id="ARBA00023163"/>
    </source>
</evidence>
<dbReference type="Pfam" id="PF08281">
    <property type="entry name" value="Sigma70_r4_2"/>
    <property type="match status" value="1"/>
</dbReference>
<dbReference type="EMBL" id="BOMG01000064">
    <property type="protein sequence ID" value="GID57042.1"/>
    <property type="molecule type" value="Genomic_DNA"/>
</dbReference>
<keyword evidence="10" id="KW-1185">Reference proteome</keyword>
<dbReference type="NCBIfam" id="TIGR02937">
    <property type="entry name" value="sigma70-ECF"/>
    <property type="match status" value="1"/>
</dbReference>
<comment type="similarity">
    <text evidence="1">Belongs to the sigma-70 factor family. ECF subfamily.</text>
</comment>
<gene>
    <name evidence="9" type="primary">rpoE_7</name>
    <name evidence="9" type="ORF">Aco03nite_054460</name>
</gene>
<proteinExistence type="inferred from homology"/>
<dbReference type="InterPro" id="IPR007627">
    <property type="entry name" value="RNA_pol_sigma70_r2"/>
</dbReference>
<dbReference type="Gene3D" id="1.10.1740.10">
    <property type="match status" value="1"/>
</dbReference>
<protein>
    <submittedName>
        <fullName evidence="9">RNA polymerase sigma factor</fullName>
    </submittedName>
</protein>
<evidence type="ECO:0000313" key="10">
    <source>
        <dbReference type="Proteomes" id="UP000612282"/>
    </source>
</evidence>
<dbReference type="InterPro" id="IPR014284">
    <property type="entry name" value="RNA_pol_sigma-70_dom"/>
</dbReference>